<keyword evidence="1" id="KW-1133">Transmembrane helix</keyword>
<accession>A0ABR4JK72</accession>
<evidence type="ECO:0000313" key="2">
    <source>
        <dbReference type="EMBL" id="KAL2840221.1"/>
    </source>
</evidence>
<organism evidence="2 3">
    <name type="scientific">Aspergillus pseudodeflectus</name>
    <dbReference type="NCBI Taxonomy" id="176178"/>
    <lineage>
        <taxon>Eukaryota</taxon>
        <taxon>Fungi</taxon>
        <taxon>Dikarya</taxon>
        <taxon>Ascomycota</taxon>
        <taxon>Pezizomycotina</taxon>
        <taxon>Eurotiomycetes</taxon>
        <taxon>Eurotiomycetidae</taxon>
        <taxon>Eurotiales</taxon>
        <taxon>Aspergillaceae</taxon>
        <taxon>Aspergillus</taxon>
        <taxon>Aspergillus subgen. Nidulantes</taxon>
    </lineage>
</organism>
<name>A0ABR4JK72_9EURO</name>
<keyword evidence="1" id="KW-0472">Membrane</keyword>
<dbReference type="GeneID" id="98156869"/>
<reference evidence="2 3" key="1">
    <citation type="submission" date="2024-07" db="EMBL/GenBank/DDBJ databases">
        <title>Section-level genome sequencing and comparative genomics of Aspergillus sections Usti and Cavernicolus.</title>
        <authorList>
            <consortium name="Lawrence Berkeley National Laboratory"/>
            <person name="Nybo J.L."/>
            <person name="Vesth T.C."/>
            <person name="Theobald S."/>
            <person name="Frisvad J.C."/>
            <person name="Larsen T.O."/>
            <person name="Kjaerboelling I."/>
            <person name="Rothschild-Mancinelli K."/>
            <person name="Lyhne E.K."/>
            <person name="Kogle M.E."/>
            <person name="Barry K."/>
            <person name="Clum A."/>
            <person name="Na H."/>
            <person name="Ledsgaard L."/>
            <person name="Lin J."/>
            <person name="Lipzen A."/>
            <person name="Kuo A."/>
            <person name="Riley R."/>
            <person name="Mondo S."/>
            <person name="LaButti K."/>
            <person name="Haridas S."/>
            <person name="Pangalinan J."/>
            <person name="Salamov A.A."/>
            <person name="Simmons B.A."/>
            <person name="Magnuson J.K."/>
            <person name="Chen J."/>
            <person name="Drula E."/>
            <person name="Henrissat B."/>
            <person name="Wiebenga A."/>
            <person name="Lubbers R.J."/>
            <person name="Gomes A.C."/>
            <person name="Macurrencykelacurrency M.R."/>
            <person name="Stajich J."/>
            <person name="Grigoriev I.V."/>
            <person name="Mortensen U.H."/>
            <person name="De vries R.P."/>
            <person name="Baker S.E."/>
            <person name="Andersen M.R."/>
        </authorList>
    </citation>
    <scope>NUCLEOTIDE SEQUENCE [LARGE SCALE GENOMIC DNA]</scope>
    <source>
        <strain evidence="2 3">CBS 756.74</strain>
    </source>
</reference>
<comment type="caution">
    <text evidence="2">The sequence shown here is derived from an EMBL/GenBank/DDBJ whole genome shotgun (WGS) entry which is preliminary data.</text>
</comment>
<evidence type="ECO:0000256" key="1">
    <source>
        <dbReference type="SAM" id="Phobius"/>
    </source>
</evidence>
<proteinExistence type="predicted"/>
<keyword evidence="3" id="KW-1185">Reference proteome</keyword>
<evidence type="ECO:0000313" key="3">
    <source>
        <dbReference type="Proteomes" id="UP001610444"/>
    </source>
</evidence>
<dbReference type="EMBL" id="JBFXLR010000067">
    <property type="protein sequence ID" value="KAL2840221.1"/>
    <property type="molecule type" value="Genomic_DNA"/>
</dbReference>
<keyword evidence="1" id="KW-0812">Transmembrane</keyword>
<gene>
    <name evidence="2" type="ORF">BJX68DRAFT_246808</name>
</gene>
<sequence>MHALLTSNRFLRLAVTFASFFPFFRLYEFQGFKKTRVETAKALQGVQRDALKDDTYTRGRRSAFSWYRFFQTSVSSDKAAAVEPSHHSYCHLRKSLYYEGLFGGQDKQLLGAPAWLRPSKSIPTGKDLTIE</sequence>
<protein>
    <submittedName>
        <fullName evidence="2">Uncharacterized protein</fullName>
    </submittedName>
</protein>
<dbReference type="RefSeq" id="XP_070893915.1">
    <property type="nucleotide sequence ID" value="XM_071041705.1"/>
</dbReference>
<feature type="transmembrane region" description="Helical" evidence="1">
    <location>
        <begin position="6"/>
        <end position="27"/>
    </location>
</feature>
<dbReference type="Proteomes" id="UP001610444">
    <property type="component" value="Unassembled WGS sequence"/>
</dbReference>